<protein>
    <submittedName>
        <fullName evidence="1">Uncharacterized protein</fullName>
    </submittedName>
</protein>
<evidence type="ECO:0000313" key="1">
    <source>
        <dbReference type="EMBL" id="KAA1192634.1"/>
    </source>
</evidence>
<comment type="caution">
    <text evidence="1">The sequence shown here is derived from an EMBL/GenBank/DDBJ whole genome shotgun (WGS) entry which is preliminary data.</text>
</comment>
<accession>A0A5B0WZX3</accession>
<keyword evidence="2" id="KW-1185">Reference proteome</keyword>
<dbReference type="AlphaFoldDB" id="A0A5B0WZX3"/>
<reference evidence="1 2" key="1">
    <citation type="submission" date="2019-09" db="EMBL/GenBank/DDBJ databases">
        <authorList>
            <person name="Chen X.-Y."/>
        </authorList>
    </citation>
    <scope>NUCLEOTIDE SEQUENCE [LARGE SCALE GENOMIC DNA]</scope>
    <source>
        <strain evidence="1 2">NY5</strain>
    </source>
</reference>
<proteinExistence type="predicted"/>
<organism evidence="1 2">
    <name type="scientific">Pseudohalioglobus sediminis</name>
    <dbReference type="NCBI Taxonomy" id="2606449"/>
    <lineage>
        <taxon>Bacteria</taxon>
        <taxon>Pseudomonadati</taxon>
        <taxon>Pseudomonadota</taxon>
        <taxon>Gammaproteobacteria</taxon>
        <taxon>Cellvibrionales</taxon>
        <taxon>Halieaceae</taxon>
        <taxon>Pseudohalioglobus</taxon>
    </lineage>
</organism>
<evidence type="ECO:0000313" key="2">
    <source>
        <dbReference type="Proteomes" id="UP000323708"/>
    </source>
</evidence>
<sequence length="139" mass="15727">MEKSTDAELIDRCLAFAADKIGDLHPPVLEKYHDRLPGAKAELARHDDSGELEHSMVEQALYCLMTWFVRPMEVQIVLRETVPHHIQTLMVPLPYLEELINALIDVVGEAVPLTAEAELITLNKLQKELQLILREAVIP</sequence>
<dbReference type="Proteomes" id="UP000323708">
    <property type="component" value="Unassembled WGS sequence"/>
</dbReference>
<dbReference type="RefSeq" id="WP_149610917.1">
    <property type="nucleotide sequence ID" value="NZ_VTUX01000003.1"/>
</dbReference>
<name>A0A5B0WZX3_9GAMM</name>
<dbReference type="EMBL" id="VTUX01000003">
    <property type="protein sequence ID" value="KAA1192634.1"/>
    <property type="molecule type" value="Genomic_DNA"/>
</dbReference>
<gene>
    <name evidence="1" type="ORF">F0M18_08200</name>
</gene>